<dbReference type="InterPro" id="IPR020459">
    <property type="entry name" value="AMP-binding"/>
</dbReference>
<sequence>MTQKLPANFSTPVENNLDISDEDVFVLPLSFAQQRLWFFDRLSPGSAIYNVPGGVQFNGALNLEALEQSFNEIVRRHEVLRTTFTIVDGQPVQVVAPASTGTARGRHYLLDVVDLSYLPEKQRQTEAQRLATKEARQPFNLERGPLLRVKLLRFGEQEYIFLMTIHHIISDGWSLGVFMYELIQLYDAFCLGLPSPLPELSIQYADYAIWQQQWLEGEIMASQLSFWQQQLGGSSQTLELLADRSRPAVQSFRGANQPLTLSPTLVEKLKALSRREGVTLFTILLAAFNILLYRYTGQEDILVGSPIAGRQYPDLEKLIGFFVNTIVLRTDLAGTPSFKQLLQRVWETTFGAFANQELPFEKLVEALQPERSLSKNPLFQVMFVLQNANMPSLDYRWSLTQLNFDTGATQFDLTLALEERHDRIVGGFIYNTDLFDADTITRMTGHFQTLLESIVAHPEQRICELSLLTEREHQQLLLWNNTQTDYPSNACIHHLFEAWVEQTPDAVALIFEDKELTYRELNAKANQLAHYLISFGVKAEELVGICVDRSVEMIIGILGILKAGAAYVPLDPAYPQERLAFMLEDAGVSVLLTQASLLATVPQHKARVFCLDKDWEEVALQSEENPSLQLTPDNLAYVIYTSGSTGKPKGVLIEHRGLCNLATTHIDLFDVRSNSRMLQFASSSFDASIWEIAIALAGGATLVMGTRESLMPGQALLRLLREKEINVVVLPPSALAVLPVEELPALRSLIVGGESCPPDIVTRWAKGRRFFNAYGPTEATVCTTVAECTPFDQKISIGRAIANSQVYILDTHLQPVPIGVPGEIYIGGIGLARGYLNRPELTAQRFIANPFNDLGLSDSSSNPKSEKLYKTGDFARYLPNGNIEYLGRIDNQVKIRGFRIEPLEIEALLKQHPDIVQAAVIAREDIPGDKRLVAYVVSKLMPDRVPYQRECLVKFDGNPAVKLQTEDISIGGVCLGGISDIVAGERLRLHLTLPGSHEGIWLLGKVAWQKGKQAGIQFELKPSEQAILKKSLDYLLETQGFLKVLQRTAVESLRSFLKQKLPDYMVPSSFVFLNELPLTPNGKVDRKSLPAPEHLRSDLSGNYVPPQTEMEQTIARVWQAVLQTDKVGMNDNFFDLGGHSLRMAQVHNKLQEVLYKELSLVELFKYPTIGALAKYLNPETSHTKAEQINGFNGSPLQQGIDRAKKQKEAIDRQKQRLQGRRNNNG</sequence>
<name>A0A926VE59_9CYAN</name>
<dbReference type="NCBIfam" id="TIGR01733">
    <property type="entry name" value="AA-adenyl-dom"/>
    <property type="match status" value="1"/>
</dbReference>
<dbReference type="InterPro" id="IPR020845">
    <property type="entry name" value="AMP-binding_CS"/>
</dbReference>
<dbReference type="Gene3D" id="3.40.50.980">
    <property type="match status" value="2"/>
</dbReference>
<dbReference type="CDD" id="cd17652">
    <property type="entry name" value="A_NRPS_CmdD_like"/>
    <property type="match status" value="1"/>
</dbReference>
<dbReference type="InterPro" id="IPR010071">
    <property type="entry name" value="AA_adenyl_dom"/>
</dbReference>
<dbReference type="Gene3D" id="3.30.300.30">
    <property type="match status" value="1"/>
</dbReference>
<dbReference type="Gene3D" id="3.30.559.10">
    <property type="entry name" value="Chloramphenicol acetyltransferase-like domain"/>
    <property type="match status" value="1"/>
</dbReference>
<reference evidence="6" key="2">
    <citation type="submission" date="2020-08" db="EMBL/GenBank/DDBJ databases">
        <authorList>
            <person name="Chen M."/>
            <person name="Teng W."/>
            <person name="Zhao L."/>
            <person name="Hu C."/>
            <person name="Zhou Y."/>
            <person name="Han B."/>
            <person name="Song L."/>
            <person name="Shu W."/>
        </authorList>
    </citation>
    <scope>NUCLEOTIDE SEQUENCE</scope>
    <source>
        <strain evidence="6">FACHB-1375</strain>
    </source>
</reference>
<evidence type="ECO:0000259" key="5">
    <source>
        <dbReference type="PROSITE" id="PS50075"/>
    </source>
</evidence>
<evidence type="ECO:0000256" key="2">
    <source>
        <dbReference type="ARBA" id="ARBA00022450"/>
    </source>
</evidence>
<dbReference type="FunFam" id="3.40.50.980:FF:000001">
    <property type="entry name" value="Non-ribosomal peptide synthetase"/>
    <property type="match status" value="1"/>
</dbReference>
<dbReference type="Gene3D" id="3.30.559.30">
    <property type="entry name" value="Nonribosomal peptide synthetase, condensation domain"/>
    <property type="match status" value="1"/>
</dbReference>
<dbReference type="GO" id="GO:0031177">
    <property type="term" value="F:phosphopantetheine binding"/>
    <property type="evidence" value="ECO:0007669"/>
    <property type="project" value="TreeGrafter"/>
</dbReference>
<comment type="cofactor">
    <cofactor evidence="1">
        <name>pantetheine 4'-phosphate</name>
        <dbReference type="ChEBI" id="CHEBI:47942"/>
    </cofactor>
</comment>
<feature type="domain" description="Carrier" evidence="5">
    <location>
        <begin position="1105"/>
        <end position="1180"/>
    </location>
</feature>
<dbReference type="GO" id="GO:0044550">
    <property type="term" value="P:secondary metabolite biosynthetic process"/>
    <property type="evidence" value="ECO:0007669"/>
    <property type="project" value="TreeGrafter"/>
</dbReference>
<dbReference type="SUPFAM" id="SSF52777">
    <property type="entry name" value="CoA-dependent acyltransferases"/>
    <property type="match status" value="2"/>
</dbReference>
<dbReference type="EMBL" id="JACJPW010000030">
    <property type="protein sequence ID" value="MBD2182068.1"/>
    <property type="molecule type" value="Genomic_DNA"/>
</dbReference>
<dbReference type="SUPFAM" id="SSF56801">
    <property type="entry name" value="Acetyl-CoA synthetase-like"/>
    <property type="match status" value="1"/>
</dbReference>
<evidence type="ECO:0000256" key="3">
    <source>
        <dbReference type="ARBA" id="ARBA00022553"/>
    </source>
</evidence>
<dbReference type="PANTHER" id="PTHR45527:SF1">
    <property type="entry name" value="FATTY ACID SYNTHASE"/>
    <property type="match status" value="1"/>
</dbReference>
<keyword evidence="2" id="KW-0596">Phosphopantetheine</keyword>
<dbReference type="InterPro" id="IPR000873">
    <property type="entry name" value="AMP-dep_synth/lig_dom"/>
</dbReference>
<reference evidence="6" key="1">
    <citation type="journal article" date="2015" name="ISME J.">
        <title>Draft Genome Sequence of Streptomyces incarnatus NRRL8089, which Produces the Nucleoside Antibiotic Sinefungin.</title>
        <authorList>
            <person name="Oshima K."/>
            <person name="Hattori M."/>
            <person name="Shimizu H."/>
            <person name="Fukuda K."/>
            <person name="Nemoto M."/>
            <person name="Inagaki K."/>
            <person name="Tamura T."/>
        </authorList>
    </citation>
    <scope>NUCLEOTIDE SEQUENCE</scope>
    <source>
        <strain evidence="6">FACHB-1375</strain>
    </source>
</reference>
<dbReference type="InterPro" id="IPR009875">
    <property type="entry name" value="PilZ_domain"/>
</dbReference>
<evidence type="ECO:0000313" key="7">
    <source>
        <dbReference type="Proteomes" id="UP000641646"/>
    </source>
</evidence>
<dbReference type="FunFam" id="2.30.38.10:FF:000001">
    <property type="entry name" value="Non-ribosomal peptide synthetase PvdI"/>
    <property type="match status" value="1"/>
</dbReference>
<keyword evidence="3" id="KW-0597">Phosphoprotein</keyword>
<dbReference type="GO" id="GO:0072330">
    <property type="term" value="P:monocarboxylic acid biosynthetic process"/>
    <property type="evidence" value="ECO:0007669"/>
    <property type="project" value="UniProtKB-ARBA"/>
</dbReference>
<dbReference type="SUPFAM" id="SSF47336">
    <property type="entry name" value="ACP-like"/>
    <property type="match status" value="1"/>
</dbReference>
<dbReference type="PROSITE" id="PS00455">
    <property type="entry name" value="AMP_BINDING"/>
    <property type="match status" value="1"/>
</dbReference>
<dbReference type="FunFam" id="3.30.559.10:FF:000012">
    <property type="entry name" value="Non-ribosomal peptide synthetase"/>
    <property type="match status" value="1"/>
</dbReference>
<dbReference type="PRINTS" id="PR00154">
    <property type="entry name" value="AMPBINDING"/>
</dbReference>
<dbReference type="Gene3D" id="2.40.10.220">
    <property type="entry name" value="predicted glycosyltransferase like domains"/>
    <property type="match status" value="1"/>
</dbReference>
<dbReference type="InterPro" id="IPR036736">
    <property type="entry name" value="ACP-like_sf"/>
</dbReference>
<dbReference type="InterPro" id="IPR023213">
    <property type="entry name" value="CAT-like_dom_sf"/>
</dbReference>
<comment type="caution">
    <text evidence="6">The sequence shown here is derived from an EMBL/GenBank/DDBJ whole genome shotgun (WGS) entry which is preliminary data.</text>
</comment>
<gene>
    <name evidence="6" type="ORF">H6G03_13290</name>
</gene>
<dbReference type="SUPFAM" id="SSF141371">
    <property type="entry name" value="PilZ domain-like"/>
    <property type="match status" value="1"/>
</dbReference>
<evidence type="ECO:0000256" key="4">
    <source>
        <dbReference type="SAM" id="MobiDB-lite"/>
    </source>
</evidence>
<dbReference type="CDD" id="cd19531">
    <property type="entry name" value="LCL_NRPS-like"/>
    <property type="match status" value="1"/>
</dbReference>
<dbReference type="Proteomes" id="UP000641646">
    <property type="component" value="Unassembled WGS sequence"/>
</dbReference>
<dbReference type="GO" id="GO:0005829">
    <property type="term" value="C:cytosol"/>
    <property type="evidence" value="ECO:0007669"/>
    <property type="project" value="TreeGrafter"/>
</dbReference>
<dbReference type="PANTHER" id="PTHR45527">
    <property type="entry name" value="NONRIBOSOMAL PEPTIDE SYNTHETASE"/>
    <property type="match status" value="1"/>
</dbReference>
<dbReference type="FunFam" id="3.30.559.30:FF:000001">
    <property type="entry name" value="Non-ribosomal peptide synthetase"/>
    <property type="match status" value="1"/>
</dbReference>
<proteinExistence type="predicted"/>
<dbReference type="Pfam" id="PF07238">
    <property type="entry name" value="PilZ"/>
    <property type="match status" value="1"/>
</dbReference>
<feature type="region of interest" description="Disordered" evidence="4">
    <location>
        <begin position="1187"/>
        <end position="1225"/>
    </location>
</feature>
<dbReference type="InterPro" id="IPR009081">
    <property type="entry name" value="PP-bd_ACP"/>
</dbReference>
<dbReference type="Gene3D" id="2.30.38.10">
    <property type="entry name" value="Luciferase, Domain 3"/>
    <property type="match status" value="1"/>
</dbReference>
<feature type="compositionally biased region" description="Basic and acidic residues" evidence="4">
    <location>
        <begin position="1201"/>
        <end position="1214"/>
    </location>
</feature>
<protein>
    <submittedName>
        <fullName evidence="6">Amino acid adenylation domain-containing protein</fullName>
    </submittedName>
</protein>
<dbReference type="GO" id="GO:0008610">
    <property type="term" value="P:lipid biosynthetic process"/>
    <property type="evidence" value="ECO:0007669"/>
    <property type="project" value="UniProtKB-ARBA"/>
</dbReference>
<dbReference type="Gene3D" id="1.10.1200.10">
    <property type="entry name" value="ACP-like"/>
    <property type="match status" value="1"/>
</dbReference>
<dbReference type="RefSeq" id="WP_190464879.1">
    <property type="nucleotide sequence ID" value="NZ_JACJPW010000030.1"/>
</dbReference>
<dbReference type="FunFam" id="1.10.1200.10:FF:000016">
    <property type="entry name" value="Non-ribosomal peptide synthase"/>
    <property type="match status" value="1"/>
</dbReference>
<dbReference type="Pfam" id="PF00550">
    <property type="entry name" value="PP-binding"/>
    <property type="match status" value="1"/>
</dbReference>
<dbReference type="InterPro" id="IPR001242">
    <property type="entry name" value="Condensation_dom"/>
</dbReference>
<accession>A0A926VE59</accession>
<dbReference type="FunFam" id="3.40.50.12780:FF:000012">
    <property type="entry name" value="Non-ribosomal peptide synthetase"/>
    <property type="match status" value="1"/>
</dbReference>
<organism evidence="6 7">
    <name type="scientific">Aerosakkonema funiforme FACHB-1375</name>
    <dbReference type="NCBI Taxonomy" id="2949571"/>
    <lineage>
        <taxon>Bacteria</taxon>
        <taxon>Bacillati</taxon>
        <taxon>Cyanobacteriota</taxon>
        <taxon>Cyanophyceae</taxon>
        <taxon>Oscillatoriophycideae</taxon>
        <taxon>Aerosakkonematales</taxon>
        <taxon>Aerosakkonemataceae</taxon>
        <taxon>Aerosakkonema</taxon>
    </lineage>
</organism>
<dbReference type="GO" id="GO:0035438">
    <property type="term" value="F:cyclic-di-GMP binding"/>
    <property type="evidence" value="ECO:0007669"/>
    <property type="project" value="InterPro"/>
</dbReference>
<dbReference type="GO" id="GO:0043041">
    <property type="term" value="P:amino acid activation for nonribosomal peptide biosynthetic process"/>
    <property type="evidence" value="ECO:0007669"/>
    <property type="project" value="TreeGrafter"/>
</dbReference>
<dbReference type="Pfam" id="PF00501">
    <property type="entry name" value="AMP-binding"/>
    <property type="match status" value="1"/>
</dbReference>
<dbReference type="InterPro" id="IPR045851">
    <property type="entry name" value="AMP-bd_C_sf"/>
</dbReference>
<dbReference type="PROSITE" id="PS50075">
    <property type="entry name" value="CARRIER"/>
    <property type="match status" value="1"/>
</dbReference>
<dbReference type="GO" id="GO:0003824">
    <property type="term" value="F:catalytic activity"/>
    <property type="evidence" value="ECO:0007669"/>
    <property type="project" value="InterPro"/>
</dbReference>
<evidence type="ECO:0000313" key="6">
    <source>
        <dbReference type="EMBL" id="MBD2182068.1"/>
    </source>
</evidence>
<dbReference type="AlphaFoldDB" id="A0A926VE59"/>
<evidence type="ECO:0000256" key="1">
    <source>
        <dbReference type="ARBA" id="ARBA00001957"/>
    </source>
</evidence>
<keyword evidence="7" id="KW-1185">Reference proteome</keyword>
<dbReference type="Pfam" id="PF00668">
    <property type="entry name" value="Condensation"/>
    <property type="match status" value="1"/>
</dbReference>